<evidence type="ECO:0000256" key="6">
    <source>
        <dbReference type="ARBA" id="ARBA00022989"/>
    </source>
</evidence>
<evidence type="ECO:0000256" key="8">
    <source>
        <dbReference type="ARBA" id="ARBA00023136"/>
    </source>
</evidence>
<evidence type="ECO:0000256" key="5">
    <source>
        <dbReference type="ARBA" id="ARBA00022927"/>
    </source>
</evidence>
<feature type="transmembrane region" description="Helical" evidence="9">
    <location>
        <begin position="6"/>
        <end position="27"/>
    </location>
</feature>
<dbReference type="Gene3D" id="1.20.5.3310">
    <property type="match status" value="1"/>
</dbReference>
<evidence type="ECO:0000256" key="1">
    <source>
        <dbReference type="ARBA" id="ARBA00004162"/>
    </source>
</evidence>
<evidence type="ECO:0000256" key="7">
    <source>
        <dbReference type="ARBA" id="ARBA00023010"/>
    </source>
</evidence>
<dbReference type="NCBIfam" id="TIGR01411">
    <property type="entry name" value="tatAE"/>
    <property type="match status" value="1"/>
</dbReference>
<comment type="subunit">
    <text evidence="9">The Tat system comprises two distinct complexes: a TatABC complex, containing multiple copies of TatA, TatB and TatC subunits, and a separate TatA complex, containing only TatA subunits. Substrates initially bind to the TatABC complex, which probably triggers association of the separate TatA complex to form the active translocon.</text>
</comment>
<dbReference type="PRINTS" id="PR01506">
    <property type="entry name" value="TATBPROTEIN"/>
</dbReference>
<comment type="caution">
    <text evidence="11">The sequence shown here is derived from an EMBL/GenBank/DDBJ whole genome shotgun (WGS) entry which is preliminary data.</text>
</comment>
<evidence type="ECO:0000256" key="3">
    <source>
        <dbReference type="ARBA" id="ARBA00022475"/>
    </source>
</evidence>
<keyword evidence="3 9" id="KW-1003">Cell membrane</keyword>
<gene>
    <name evidence="9" type="primary">tatA</name>
    <name evidence="11" type="ORF">A2074_00670</name>
</gene>
<dbReference type="PANTHER" id="PTHR42982">
    <property type="entry name" value="SEC-INDEPENDENT PROTEIN TRANSLOCASE PROTEIN TATA"/>
    <property type="match status" value="1"/>
</dbReference>
<evidence type="ECO:0000313" key="12">
    <source>
        <dbReference type="Proteomes" id="UP000178086"/>
    </source>
</evidence>
<keyword evidence="2 9" id="KW-0813">Transport</keyword>
<dbReference type="AlphaFoldDB" id="A0A1F2UP94"/>
<keyword evidence="8 9" id="KW-0472">Membrane</keyword>
<evidence type="ECO:0000256" key="4">
    <source>
        <dbReference type="ARBA" id="ARBA00022692"/>
    </source>
</evidence>
<dbReference type="EMBL" id="MELI01000083">
    <property type="protein sequence ID" value="OFW32875.1"/>
    <property type="molecule type" value="Genomic_DNA"/>
</dbReference>
<dbReference type="GO" id="GO:0008320">
    <property type="term" value="F:protein transmembrane transporter activity"/>
    <property type="evidence" value="ECO:0007669"/>
    <property type="project" value="UniProtKB-UniRule"/>
</dbReference>
<keyword evidence="6 9" id="KW-1133">Transmembrane helix</keyword>
<dbReference type="GO" id="GO:0043953">
    <property type="term" value="P:protein transport by the Tat complex"/>
    <property type="evidence" value="ECO:0007669"/>
    <property type="project" value="UniProtKB-UniRule"/>
</dbReference>
<comment type="subcellular location">
    <subcellularLocation>
        <location evidence="1 9">Cell membrane</location>
        <topology evidence="1 9">Single-pass membrane protein</topology>
    </subcellularLocation>
</comment>
<dbReference type="HAMAP" id="MF_00236">
    <property type="entry name" value="TatA_E"/>
    <property type="match status" value="1"/>
</dbReference>
<keyword evidence="7 9" id="KW-0811">Translocation</keyword>
<accession>A0A1F2UP94</accession>
<evidence type="ECO:0000313" key="11">
    <source>
        <dbReference type="EMBL" id="OFW32875.1"/>
    </source>
</evidence>
<dbReference type="InterPro" id="IPR006312">
    <property type="entry name" value="TatA/E"/>
</dbReference>
<evidence type="ECO:0000256" key="10">
    <source>
        <dbReference type="SAM" id="MobiDB-lite"/>
    </source>
</evidence>
<protein>
    <recommendedName>
        <fullName evidence="9">Sec-independent protein translocase protein TatA</fullName>
    </recommendedName>
</protein>
<name>A0A1F2UP94_9ACTN</name>
<dbReference type="Pfam" id="PF02416">
    <property type="entry name" value="TatA_B_E"/>
    <property type="match status" value="1"/>
</dbReference>
<sequence>MITPAFINFLPGPSELIIILIIVLIIFGPKKLPEMGRAIGQSIRELKKATDDKDDKTDDDSSDIK</sequence>
<keyword evidence="4 9" id="KW-0812">Transmembrane</keyword>
<organism evidence="11 12">
    <name type="scientific">Candidatus Aquicultor primus</name>
    <dbReference type="NCBI Taxonomy" id="1797195"/>
    <lineage>
        <taxon>Bacteria</taxon>
        <taxon>Bacillati</taxon>
        <taxon>Actinomycetota</taxon>
        <taxon>Candidatus Aquicultoria</taxon>
        <taxon>Candidatus Aquicultorales</taxon>
        <taxon>Candidatus Aquicultoraceae</taxon>
        <taxon>Candidatus Aquicultor</taxon>
    </lineage>
</organism>
<comment type="function">
    <text evidence="9">Part of the twin-arginine translocation (Tat) system that transports large folded proteins containing a characteristic twin-arginine motif in their signal peptide across membranes. TatA could form the protein-conducting channel of the Tat system.</text>
</comment>
<evidence type="ECO:0000256" key="9">
    <source>
        <dbReference type="HAMAP-Rule" id="MF_00236"/>
    </source>
</evidence>
<keyword evidence="5 9" id="KW-0653">Protein transport</keyword>
<feature type="region of interest" description="Disordered" evidence="10">
    <location>
        <begin position="46"/>
        <end position="65"/>
    </location>
</feature>
<evidence type="ECO:0000256" key="2">
    <source>
        <dbReference type="ARBA" id="ARBA00022448"/>
    </source>
</evidence>
<comment type="similarity">
    <text evidence="9">Belongs to the TatA/E family.</text>
</comment>
<dbReference type="InterPro" id="IPR003369">
    <property type="entry name" value="TatA/B/E"/>
</dbReference>
<proteinExistence type="inferred from homology"/>
<dbReference type="GO" id="GO:0033281">
    <property type="term" value="C:TAT protein transport complex"/>
    <property type="evidence" value="ECO:0007669"/>
    <property type="project" value="UniProtKB-UniRule"/>
</dbReference>
<reference evidence="11 12" key="1">
    <citation type="journal article" date="2016" name="Nat. Commun.">
        <title>Thousands of microbial genomes shed light on interconnected biogeochemical processes in an aquifer system.</title>
        <authorList>
            <person name="Anantharaman K."/>
            <person name="Brown C.T."/>
            <person name="Hug L.A."/>
            <person name="Sharon I."/>
            <person name="Castelle C.J."/>
            <person name="Probst A.J."/>
            <person name="Thomas B.C."/>
            <person name="Singh A."/>
            <person name="Wilkins M.J."/>
            <person name="Karaoz U."/>
            <person name="Brodie E.L."/>
            <person name="Williams K.H."/>
            <person name="Hubbard S.S."/>
            <person name="Banfield J.F."/>
        </authorList>
    </citation>
    <scope>NUCLEOTIDE SEQUENCE [LARGE SCALE GENOMIC DNA]</scope>
</reference>
<feature type="compositionally biased region" description="Basic and acidic residues" evidence="10">
    <location>
        <begin position="46"/>
        <end position="56"/>
    </location>
</feature>
<dbReference type="Proteomes" id="UP000178086">
    <property type="component" value="Unassembled WGS sequence"/>
</dbReference>
<dbReference type="PANTHER" id="PTHR42982:SF1">
    <property type="entry name" value="SEC-INDEPENDENT PROTEIN TRANSLOCASE PROTEIN TATA"/>
    <property type="match status" value="1"/>
</dbReference>
<dbReference type="NCBIfam" id="NF011430">
    <property type="entry name" value="PRK14861.1"/>
    <property type="match status" value="1"/>
</dbReference>